<evidence type="ECO:0000313" key="3">
    <source>
        <dbReference type="Proteomes" id="UP000038010"/>
    </source>
</evidence>
<comment type="caution">
    <text evidence="2">The sequence shown here is derived from an EMBL/GenBank/DDBJ whole genome shotgun (WGS) entry which is preliminary data.</text>
</comment>
<evidence type="ECO:0000313" key="2">
    <source>
        <dbReference type="EMBL" id="KPI44438.1"/>
    </source>
</evidence>
<feature type="compositionally biased region" description="Basic and acidic residues" evidence="1">
    <location>
        <begin position="564"/>
        <end position="578"/>
    </location>
</feature>
<feature type="compositionally biased region" description="Polar residues" evidence="1">
    <location>
        <begin position="579"/>
        <end position="589"/>
    </location>
</feature>
<sequence length="604" mass="67692">MPARTRLQAAREKEEQLRTLQGTDRSGRESRHSSDESASSSGEPSVQSDGVEPSQTDSGTSRGLTLSDPALSASGEGDEVGSLGGGPSNSRSDHSQEKQSEEAQETYRAPYGSWYATENKVHIEQSAPAANEAPSTTNDRLDAEKQRVLSLFRAYSANSRLKTLRSYVTRAKNKENSFRHTIEYWFMGAGLADSLNRGSSLEQICKSCGFEEPRHLRTIRRWKRACARKERLEKALKTEEDVFERDANDVIWNAISHLSPDLLKSDFLGDLHGHDRAFRPDPPPERSLLSGVRCKLPSEPSEVSMLGAPGEAGFEDDASMVAKEIIEDPSSASSVQEQAEETVSACEARELQEARAKAREEYLQAKSRLDASRNHYERWLKYYRFEPKFQTSEEAENYHLRTLADNTRTVIHREVAYDAAAENARHLQAMNTNSVSSRFPDAYAEEWQKAVNDEAEWSLSRLKPERIERWRGNVLKAQCGESLGDMDDAELTVRDEEDDISNLRGVYFGESSSMLAYSTRHGDKIMNWGIEAERIWEEMTISSHSGEPTEVERTDQEGMDIDDANARDADHEETRDQGKTGSEASSSGSDPYCGFWGVQKCSIV</sequence>
<feature type="compositionally biased region" description="Polar residues" evidence="1">
    <location>
        <begin position="53"/>
        <end position="64"/>
    </location>
</feature>
<feature type="compositionally biased region" description="Low complexity" evidence="1">
    <location>
        <begin position="36"/>
        <end position="48"/>
    </location>
</feature>
<evidence type="ECO:0000256" key="1">
    <source>
        <dbReference type="SAM" id="MobiDB-lite"/>
    </source>
</evidence>
<feature type="compositionally biased region" description="Basic and acidic residues" evidence="1">
    <location>
        <begin position="25"/>
        <end position="35"/>
    </location>
</feature>
<dbReference type="Proteomes" id="UP000038010">
    <property type="component" value="Unassembled WGS sequence"/>
</dbReference>
<feature type="compositionally biased region" description="Basic and acidic residues" evidence="1">
    <location>
        <begin position="91"/>
        <end position="101"/>
    </location>
</feature>
<protein>
    <submittedName>
        <fullName evidence="2">Uncharacterized protein</fullName>
    </submittedName>
</protein>
<proteinExistence type="predicted"/>
<feature type="region of interest" description="Disordered" evidence="1">
    <location>
        <begin position="1"/>
        <end position="106"/>
    </location>
</feature>
<dbReference type="GeneID" id="28740586"/>
<organism evidence="2 3">
    <name type="scientific">Cyphellophora attinorum</name>
    <dbReference type="NCBI Taxonomy" id="1664694"/>
    <lineage>
        <taxon>Eukaryota</taxon>
        <taxon>Fungi</taxon>
        <taxon>Dikarya</taxon>
        <taxon>Ascomycota</taxon>
        <taxon>Pezizomycotina</taxon>
        <taxon>Eurotiomycetes</taxon>
        <taxon>Chaetothyriomycetidae</taxon>
        <taxon>Chaetothyriales</taxon>
        <taxon>Cyphellophoraceae</taxon>
        <taxon>Cyphellophora</taxon>
    </lineage>
</organism>
<feature type="region of interest" description="Disordered" evidence="1">
    <location>
        <begin position="541"/>
        <end position="592"/>
    </location>
</feature>
<keyword evidence="3" id="KW-1185">Reference proteome</keyword>
<dbReference type="AlphaFoldDB" id="A0A0N0NQX9"/>
<dbReference type="EMBL" id="LFJN01000003">
    <property type="protein sequence ID" value="KPI44438.1"/>
    <property type="molecule type" value="Genomic_DNA"/>
</dbReference>
<dbReference type="RefSeq" id="XP_018004401.1">
    <property type="nucleotide sequence ID" value="XM_018148706.1"/>
</dbReference>
<name>A0A0N0NQX9_9EURO</name>
<accession>A0A0N0NQX9</accession>
<dbReference type="VEuPathDB" id="FungiDB:AB675_8272"/>
<reference evidence="2 3" key="1">
    <citation type="submission" date="2015-06" db="EMBL/GenBank/DDBJ databases">
        <title>Draft genome of the ant-associated black yeast Phialophora attae CBS 131958.</title>
        <authorList>
            <person name="Moreno L.F."/>
            <person name="Stielow B.J."/>
            <person name="de Hoog S."/>
            <person name="Vicente V.A."/>
            <person name="Weiss V.A."/>
            <person name="de Vries M."/>
            <person name="Cruz L.M."/>
            <person name="Souza E.M."/>
        </authorList>
    </citation>
    <scope>NUCLEOTIDE SEQUENCE [LARGE SCALE GENOMIC DNA]</scope>
    <source>
        <strain evidence="2 3">CBS 131958</strain>
    </source>
</reference>
<gene>
    <name evidence="2" type="ORF">AB675_8272</name>
</gene>